<evidence type="ECO:0000259" key="1">
    <source>
        <dbReference type="PROSITE" id="PS51011"/>
    </source>
</evidence>
<sequence>MSLFFSCILGKAWVTFLDPLHIPNYVEQSKDYLREEFAKFVKWFYKEHFSQKDKKYPPKLPNDCAIELLDLYMYVEDANGYSKAAKDDKWPEIAIKLEFDDVDLNQEDYEILDDFLSLDEDSIAPVE</sequence>
<dbReference type="GO" id="GO:0003677">
    <property type="term" value="F:DNA binding"/>
    <property type="evidence" value="ECO:0007669"/>
    <property type="project" value="InterPro"/>
</dbReference>
<dbReference type="EMBL" id="SZYD01000017">
    <property type="protein sequence ID" value="KAD3066372.1"/>
    <property type="molecule type" value="Genomic_DNA"/>
</dbReference>
<comment type="caution">
    <text evidence="2">The sequence shown here is derived from an EMBL/GenBank/DDBJ whole genome shotgun (WGS) entry which is preliminary data.</text>
</comment>
<dbReference type="InterPro" id="IPR001606">
    <property type="entry name" value="ARID_dom"/>
</dbReference>
<feature type="domain" description="ARID" evidence="1">
    <location>
        <begin position="31"/>
        <end position="127"/>
    </location>
</feature>
<reference evidence="2 3" key="1">
    <citation type="submission" date="2019-05" db="EMBL/GenBank/DDBJ databases">
        <title>Mikania micrantha, genome provides insights into the molecular mechanism of rapid growth.</title>
        <authorList>
            <person name="Liu B."/>
        </authorList>
    </citation>
    <scope>NUCLEOTIDE SEQUENCE [LARGE SCALE GENOMIC DNA]</scope>
    <source>
        <strain evidence="2">NLD-2019</strain>
        <tissue evidence="2">Leaf</tissue>
    </source>
</reference>
<accession>A0A5N6LY04</accession>
<evidence type="ECO:0000313" key="3">
    <source>
        <dbReference type="Proteomes" id="UP000326396"/>
    </source>
</evidence>
<dbReference type="PROSITE" id="PS51011">
    <property type="entry name" value="ARID"/>
    <property type="match status" value="1"/>
</dbReference>
<dbReference type="Pfam" id="PF01388">
    <property type="entry name" value="ARID"/>
    <property type="match status" value="1"/>
</dbReference>
<protein>
    <recommendedName>
        <fullName evidence="1">ARID domain-containing protein</fullName>
    </recommendedName>
</protein>
<proteinExistence type="predicted"/>
<dbReference type="Proteomes" id="UP000326396">
    <property type="component" value="Linkage Group LG7"/>
</dbReference>
<dbReference type="SUPFAM" id="SSF46774">
    <property type="entry name" value="ARID-like"/>
    <property type="match status" value="1"/>
</dbReference>
<gene>
    <name evidence="2" type="ORF">E3N88_34252</name>
</gene>
<name>A0A5N6LY04_9ASTR</name>
<dbReference type="Gene3D" id="1.10.150.60">
    <property type="entry name" value="ARID DNA-binding domain"/>
    <property type="match status" value="1"/>
</dbReference>
<evidence type="ECO:0000313" key="2">
    <source>
        <dbReference type="EMBL" id="KAD3066372.1"/>
    </source>
</evidence>
<dbReference type="InterPro" id="IPR036431">
    <property type="entry name" value="ARID_dom_sf"/>
</dbReference>
<organism evidence="2 3">
    <name type="scientific">Mikania micrantha</name>
    <name type="common">bitter vine</name>
    <dbReference type="NCBI Taxonomy" id="192012"/>
    <lineage>
        <taxon>Eukaryota</taxon>
        <taxon>Viridiplantae</taxon>
        <taxon>Streptophyta</taxon>
        <taxon>Embryophyta</taxon>
        <taxon>Tracheophyta</taxon>
        <taxon>Spermatophyta</taxon>
        <taxon>Magnoliopsida</taxon>
        <taxon>eudicotyledons</taxon>
        <taxon>Gunneridae</taxon>
        <taxon>Pentapetalae</taxon>
        <taxon>asterids</taxon>
        <taxon>campanulids</taxon>
        <taxon>Asterales</taxon>
        <taxon>Asteraceae</taxon>
        <taxon>Asteroideae</taxon>
        <taxon>Heliantheae alliance</taxon>
        <taxon>Eupatorieae</taxon>
        <taxon>Mikania</taxon>
    </lineage>
</organism>
<keyword evidence="3" id="KW-1185">Reference proteome</keyword>
<dbReference type="OrthoDB" id="338531at2759"/>
<dbReference type="AlphaFoldDB" id="A0A5N6LY04"/>